<proteinExistence type="inferred from homology"/>
<evidence type="ECO:0000256" key="5">
    <source>
        <dbReference type="ARBA" id="ARBA00022960"/>
    </source>
</evidence>
<evidence type="ECO:0000256" key="2">
    <source>
        <dbReference type="ARBA" id="ARBA00005992"/>
    </source>
</evidence>
<dbReference type="InterPro" id="IPR005490">
    <property type="entry name" value="LD_TPept_cat_dom"/>
</dbReference>
<evidence type="ECO:0000256" key="6">
    <source>
        <dbReference type="ARBA" id="ARBA00022984"/>
    </source>
</evidence>
<evidence type="ECO:0000256" key="7">
    <source>
        <dbReference type="ARBA" id="ARBA00023316"/>
    </source>
</evidence>
<sequence>MKNNMGEVHRGRGWRTTLSLMLALVLLCTGMFAGEADASGTQMLVINKKVNKLAFFDGGKLVKVFPVATGKEKSLTPEGRFKIFNKIKNRPYYKDHIPGGDPANPLGDRWLGLDAYGTRGTTYAIHGNNRESSIGKYVSAGCIRMHNDDIHWLFPQVKRNTTVVITSSALDMESIARKFGYVLGTNTFAGTIVVNGGATKLSQPFILENSRVYVPLRETASVLGAKLGLDSEGALTITMGSRTASHKPLADYATVNGAKVSMLASRNENGTLMIPLSSVPLLFGVQIKWTGSSSTVTIQ</sequence>
<keyword evidence="6 9" id="KW-0573">Peptidoglycan synthesis</keyword>
<dbReference type="GO" id="GO:0016740">
    <property type="term" value="F:transferase activity"/>
    <property type="evidence" value="ECO:0007669"/>
    <property type="project" value="UniProtKB-KW"/>
</dbReference>
<keyword evidence="3" id="KW-0808">Transferase</keyword>
<keyword evidence="4" id="KW-0378">Hydrolase</keyword>
<dbReference type="GO" id="GO:0008360">
    <property type="term" value="P:regulation of cell shape"/>
    <property type="evidence" value="ECO:0007669"/>
    <property type="project" value="UniProtKB-UniRule"/>
</dbReference>
<comment type="pathway">
    <text evidence="1 9">Cell wall biogenesis; peptidoglycan biosynthesis.</text>
</comment>
<dbReference type="STRING" id="1333845.SAMN04487895_104359"/>
<dbReference type="PROSITE" id="PS52029">
    <property type="entry name" value="LD_TPASE"/>
    <property type="match status" value="1"/>
</dbReference>
<organism evidence="11 12">
    <name type="scientific">Paenibacillus sophorae</name>
    <dbReference type="NCBI Taxonomy" id="1333845"/>
    <lineage>
        <taxon>Bacteria</taxon>
        <taxon>Bacillati</taxon>
        <taxon>Bacillota</taxon>
        <taxon>Bacilli</taxon>
        <taxon>Bacillales</taxon>
        <taxon>Paenibacillaceae</taxon>
        <taxon>Paenibacillus</taxon>
    </lineage>
</organism>
<accession>A0A1H8LIY9</accession>
<dbReference type="EMBL" id="FODH01000004">
    <property type="protein sequence ID" value="SEO05085.1"/>
    <property type="molecule type" value="Genomic_DNA"/>
</dbReference>
<name>A0A1H8LIY9_9BACL</name>
<dbReference type="Proteomes" id="UP000198809">
    <property type="component" value="Unassembled WGS sequence"/>
</dbReference>
<comment type="pathway">
    <text evidence="8">Glycan biosynthesis.</text>
</comment>
<feature type="active site" description="Proton donor/acceptor" evidence="9">
    <location>
        <position position="126"/>
    </location>
</feature>
<dbReference type="SUPFAM" id="SSF141523">
    <property type="entry name" value="L,D-transpeptidase catalytic domain-like"/>
    <property type="match status" value="1"/>
</dbReference>
<dbReference type="Pfam" id="PF07833">
    <property type="entry name" value="Cu_amine_oxidN1"/>
    <property type="match status" value="1"/>
</dbReference>
<evidence type="ECO:0000259" key="10">
    <source>
        <dbReference type="PROSITE" id="PS52029"/>
    </source>
</evidence>
<evidence type="ECO:0000256" key="4">
    <source>
        <dbReference type="ARBA" id="ARBA00022801"/>
    </source>
</evidence>
<gene>
    <name evidence="11" type="ORF">SAMN04487895_104359</name>
</gene>
<reference evidence="11 12" key="1">
    <citation type="submission" date="2016-10" db="EMBL/GenBank/DDBJ databases">
        <authorList>
            <person name="de Groot N.N."/>
        </authorList>
    </citation>
    <scope>NUCLEOTIDE SEQUENCE [LARGE SCALE GENOMIC DNA]</scope>
    <source>
        <strain evidence="11 12">CGMCC 1.10238</strain>
    </source>
</reference>
<dbReference type="PANTHER" id="PTHR30582">
    <property type="entry name" value="L,D-TRANSPEPTIDASE"/>
    <property type="match status" value="1"/>
</dbReference>
<dbReference type="AlphaFoldDB" id="A0A1H8LIY9"/>
<dbReference type="Gene3D" id="3.30.457.10">
    <property type="entry name" value="Copper amine oxidase-like, N-terminal domain"/>
    <property type="match status" value="1"/>
</dbReference>
<keyword evidence="5 9" id="KW-0133">Cell shape</keyword>
<evidence type="ECO:0000256" key="8">
    <source>
        <dbReference type="ARBA" id="ARBA00060592"/>
    </source>
</evidence>
<evidence type="ECO:0000256" key="3">
    <source>
        <dbReference type="ARBA" id="ARBA00022679"/>
    </source>
</evidence>
<evidence type="ECO:0000256" key="9">
    <source>
        <dbReference type="PROSITE-ProRule" id="PRU01373"/>
    </source>
</evidence>
<evidence type="ECO:0000313" key="11">
    <source>
        <dbReference type="EMBL" id="SEO05085.1"/>
    </source>
</evidence>
<keyword evidence="7 9" id="KW-0961">Cell wall biogenesis/degradation</keyword>
<dbReference type="UniPathway" id="UPA00219"/>
<dbReference type="GO" id="GO:0018104">
    <property type="term" value="P:peptidoglycan-protein cross-linking"/>
    <property type="evidence" value="ECO:0007669"/>
    <property type="project" value="TreeGrafter"/>
</dbReference>
<feature type="domain" description="L,D-TPase catalytic" evidence="10">
    <location>
        <begin position="42"/>
        <end position="166"/>
    </location>
</feature>
<dbReference type="InterPro" id="IPR012854">
    <property type="entry name" value="Cu_amine_oxidase-like_N"/>
</dbReference>
<dbReference type="RefSeq" id="WP_343223073.1">
    <property type="nucleotide sequence ID" value="NZ_CP076607.1"/>
</dbReference>
<dbReference type="FunFam" id="2.40.440.10:FF:000003">
    <property type="entry name" value="L,D-transpeptidase YciB"/>
    <property type="match status" value="1"/>
</dbReference>
<evidence type="ECO:0000256" key="1">
    <source>
        <dbReference type="ARBA" id="ARBA00004752"/>
    </source>
</evidence>
<dbReference type="GO" id="GO:0005576">
    <property type="term" value="C:extracellular region"/>
    <property type="evidence" value="ECO:0007669"/>
    <property type="project" value="TreeGrafter"/>
</dbReference>
<dbReference type="CDD" id="cd16913">
    <property type="entry name" value="YkuD_like"/>
    <property type="match status" value="1"/>
</dbReference>
<feature type="active site" description="Nucleophile" evidence="9">
    <location>
        <position position="142"/>
    </location>
</feature>
<protein>
    <submittedName>
        <fullName evidence="11">Copper amine oxidase N-terminal domain-containing protein</fullName>
    </submittedName>
</protein>
<dbReference type="InterPro" id="IPR050979">
    <property type="entry name" value="LD-transpeptidase"/>
</dbReference>
<comment type="similarity">
    <text evidence="2">Belongs to the YkuD family.</text>
</comment>
<dbReference type="Pfam" id="PF03734">
    <property type="entry name" value="YkuD"/>
    <property type="match status" value="1"/>
</dbReference>
<dbReference type="GO" id="GO:0071555">
    <property type="term" value="P:cell wall organization"/>
    <property type="evidence" value="ECO:0007669"/>
    <property type="project" value="UniProtKB-UniRule"/>
</dbReference>
<evidence type="ECO:0000313" key="12">
    <source>
        <dbReference type="Proteomes" id="UP000198809"/>
    </source>
</evidence>
<dbReference type="SUPFAM" id="SSF55383">
    <property type="entry name" value="Copper amine oxidase, domain N"/>
    <property type="match status" value="2"/>
</dbReference>
<dbReference type="PANTHER" id="PTHR30582:SF4">
    <property type="entry name" value="L,D-TRANSPEPTIDASE YQJB-RELATED"/>
    <property type="match status" value="1"/>
</dbReference>
<dbReference type="Gene3D" id="2.40.440.10">
    <property type="entry name" value="L,D-transpeptidase catalytic domain-like"/>
    <property type="match status" value="1"/>
</dbReference>
<dbReference type="GO" id="GO:0071972">
    <property type="term" value="F:peptidoglycan L,D-transpeptidase activity"/>
    <property type="evidence" value="ECO:0007669"/>
    <property type="project" value="TreeGrafter"/>
</dbReference>
<dbReference type="InterPro" id="IPR038063">
    <property type="entry name" value="Transpep_catalytic_dom"/>
</dbReference>
<dbReference type="InterPro" id="IPR036582">
    <property type="entry name" value="Mao_N_sf"/>
</dbReference>